<evidence type="ECO:0000259" key="1">
    <source>
        <dbReference type="Pfam" id="PF13276"/>
    </source>
</evidence>
<comment type="caution">
    <text evidence="2">The sequence shown here is derived from an EMBL/GenBank/DDBJ whole genome shotgun (WGS) entry which is preliminary data.</text>
</comment>
<dbReference type="AlphaFoldDB" id="A0A4R5KYQ5"/>
<dbReference type="Proteomes" id="UP000295606">
    <property type="component" value="Unassembled WGS sequence"/>
</dbReference>
<dbReference type="EMBL" id="SMOD01000115">
    <property type="protein sequence ID" value="TDG01242.1"/>
    <property type="molecule type" value="Genomic_DNA"/>
</dbReference>
<feature type="domain" description="HTH-like" evidence="1">
    <location>
        <begin position="54"/>
        <end position="99"/>
    </location>
</feature>
<protein>
    <recommendedName>
        <fullName evidence="1">HTH-like domain-containing protein</fullName>
    </recommendedName>
</protein>
<proteinExistence type="predicted"/>
<dbReference type="OrthoDB" id="5365969at2"/>
<name>A0A4R5KYQ5_9BURK</name>
<dbReference type="InterPro" id="IPR025948">
    <property type="entry name" value="HTH-like_dom"/>
</dbReference>
<reference evidence="2 3" key="1">
    <citation type="submission" date="2019-03" db="EMBL/GenBank/DDBJ databases">
        <title>Paraburkholderia sp. isolated from native Mimosa gymnas in Guartela State Park, Brazil.</title>
        <authorList>
            <person name="Paulitsch F."/>
            <person name="Hungria M."/>
            <person name="Delamuta J.R.M."/>
            <person name="Ribeiro R.A."/>
            <person name="Dall'Agnol R."/>
            <person name="Silva J.S.B."/>
        </authorList>
    </citation>
    <scope>NUCLEOTIDE SEQUENCE [LARGE SCALE GENOMIC DNA]</scope>
    <source>
        <strain evidence="2 3">CNPSo 3008</strain>
    </source>
</reference>
<evidence type="ECO:0000313" key="3">
    <source>
        <dbReference type="Proteomes" id="UP000295606"/>
    </source>
</evidence>
<accession>A0A4R5KYQ5</accession>
<gene>
    <name evidence="2" type="ORF">E1N52_43150</name>
</gene>
<dbReference type="Pfam" id="PF13276">
    <property type="entry name" value="HTH_21"/>
    <property type="match status" value="1"/>
</dbReference>
<organism evidence="2 3">
    <name type="scientific">Paraburkholderia guartelaensis</name>
    <dbReference type="NCBI Taxonomy" id="2546446"/>
    <lineage>
        <taxon>Bacteria</taxon>
        <taxon>Pseudomonadati</taxon>
        <taxon>Pseudomonadota</taxon>
        <taxon>Betaproteobacteria</taxon>
        <taxon>Burkholderiales</taxon>
        <taxon>Burkholderiaceae</taxon>
        <taxon>Paraburkholderia</taxon>
    </lineage>
</organism>
<sequence length="135" mass="14571">MHGAVDTHFATYSAFGREAVNWRCTRSYEYGASASGIVLQTFRHAKQSARARRDAELCVEIQRVYDANFKVHGADKVWTQLKREGIEVARCTVEMLIREPVDCSQAGLCCGITAPLGASGRTGSRATAGSDSAGA</sequence>
<evidence type="ECO:0000313" key="2">
    <source>
        <dbReference type="EMBL" id="TDG01242.1"/>
    </source>
</evidence>